<dbReference type="AlphaFoldDB" id="A0A4R3JES5"/>
<keyword evidence="7" id="KW-1185">Reference proteome</keyword>
<feature type="transmembrane region" description="Helical" evidence="1">
    <location>
        <begin position="429"/>
        <end position="451"/>
    </location>
</feature>
<gene>
    <name evidence="5" type="ORF">EDD74_12611</name>
    <name evidence="4" type="ORF">FAEUMB_03280</name>
</gene>
<keyword evidence="1" id="KW-0472">Membrane</keyword>
<keyword evidence="1" id="KW-1133">Transmembrane helix</keyword>
<evidence type="ECO:0000313" key="6">
    <source>
        <dbReference type="Proteomes" id="UP000294613"/>
    </source>
</evidence>
<dbReference type="InterPro" id="IPR019196">
    <property type="entry name" value="ABC_transp_unknown"/>
</dbReference>
<dbReference type="Proteomes" id="UP000294613">
    <property type="component" value="Unassembled WGS sequence"/>
</dbReference>
<feature type="transmembrane region" description="Helical" evidence="1">
    <location>
        <begin position="20"/>
        <end position="40"/>
    </location>
</feature>
<evidence type="ECO:0000313" key="7">
    <source>
        <dbReference type="Proteomes" id="UP000702954"/>
    </source>
</evidence>
<dbReference type="EMBL" id="SLZV01000026">
    <property type="protein sequence ID" value="TCS64402.1"/>
    <property type="molecule type" value="Genomic_DNA"/>
</dbReference>
<proteinExistence type="predicted"/>
<organism evidence="5 6">
    <name type="scientific">Faecalimonas umbilicata</name>
    <dbReference type="NCBI Taxonomy" id="1912855"/>
    <lineage>
        <taxon>Bacteria</taxon>
        <taxon>Bacillati</taxon>
        <taxon>Bacillota</taxon>
        <taxon>Clostridia</taxon>
        <taxon>Lachnospirales</taxon>
        <taxon>Lachnospiraceae</taxon>
        <taxon>Faecalimonas</taxon>
    </lineage>
</organism>
<evidence type="ECO:0000313" key="4">
    <source>
        <dbReference type="EMBL" id="GBU03787.1"/>
    </source>
</evidence>
<dbReference type="Pfam" id="PF09822">
    <property type="entry name" value="ABC_transp_aux"/>
    <property type="match status" value="1"/>
</dbReference>
<keyword evidence="1" id="KW-0812">Transmembrane</keyword>
<accession>A0A4R3JES5</accession>
<name>A0A4R3JES5_9FIRM</name>
<evidence type="ECO:0000259" key="2">
    <source>
        <dbReference type="Pfam" id="PF09822"/>
    </source>
</evidence>
<dbReference type="Proteomes" id="UP000702954">
    <property type="component" value="Unassembled WGS sequence"/>
</dbReference>
<dbReference type="InterPro" id="IPR055396">
    <property type="entry name" value="DUF7088"/>
</dbReference>
<evidence type="ECO:0000313" key="5">
    <source>
        <dbReference type="EMBL" id="TCS64402.1"/>
    </source>
</evidence>
<reference evidence="4 7" key="1">
    <citation type="journal article" date="2018" name="Int. J. Syst. Evol. Microbiol.">
        <title>Draft Genome Sequence of Faecalimonas umbilicata JCM 30896T, an Acetate-Producing Bacterium Isolated from Human Feces.</title>
        <authorList>
            <person name="Sakamoto M."/>
            <person name="Ikeyama N."/>
            <person name="Yuki M."/>
            <person name="Ohkuma M."/>
        </authorList>
    </citation>
    <scope>NUCLEOTIDE SEQUENCE [LARGE SCALE GENOMIC DNA]</scope>
    <source>
        <strain evidence="4 7">EGH7</strain>
    </source>
</reference>
<evidence type="ECO:0000256" key="1">
    <source>
        <dbReference type="SAM" id="Phobius"/>
    </source>
</evidence>
<dbReference type="Pfam" id="PF23357">
    <property type="entry name" value="DUF7088"/>
    <property type="match status" value="1"/>
</dbReference>
<feature type="domain" description="ABC-type uncharacterised transport system" evidence="2">
    <location>
        <begin position="181"/>
        <end position="353"/>
    </location>
</feature>
<comment type="caution">
    <text evidence="5">The sequence shown here is derived from an EMBL/GenBank/DDBJ whole genome shotgun (WGS) entry which is preliminary data.</text>
</comment>
<protein>
    <submittedName>
        <fullName evidence="5">ABC-2 type transport system permease protein</fullName>
    </submittedName>
</protein>
<dbReference type="EMBL" id="BHEO01000002">
    <property type="protein sequence ID" value="GBU03787.1"/>
    <property type="molecule type" value="Genomic_DNA"/>
</dbReference>
<sequence>MEKLKKLFGTIHTKQGAYSLGLTAVAVAVVIVINLVAGRLPESVRNIDISDNQIYEITDTSKKMLKKLDKKVEIKVLAEKSSTDERIKTFLSKYAALSGKISVEWIDPVLHPAALTEYDTSSNTIVVSCPDTEKTTTISFTDIIVYDQSSYYMTGQMQESQFDAEGQLTSAVNYVTSEETKKIYRTSGHGESTVSTSLSELFEKANLSMEELNLLMNNEIPEDCDLLFMYAPTTDITEDEKNTLSEYLKNGGKMMLISGAEDQETPILDAFMEEYGLQMADGYIADTERAYQGNPYSFFPEINASGELGEGMSSNMVLLLNARGMVETDPARDTISVTPFMTTSENGFAVTEDKQEQGEYILGAVATEDEGRLTVISAPMMIDSQLTDAFTTVENLKLFMNAVTSNFDDVENTAIEPKSLAVTYNTVQYAGGFSLLMIFGVPAIILISGFARWMKRRKA</sequence>
<feature type="domain" description="DUF7088" evidence="3">
    <location>
        <begin position="52"/>
        <end position="140"/>
    </location>
</feature>
<evidence type="ECO:0000259" key="3">
    <source>
        <dbReference type="Pfam" id="PF23357"/>
    </source>
</evidence>
<reference evidence="5 6" key="2">
    <citation type="submission" date="2019-03" db="EMBL/GenBank/DDBJ databases">
        <title>Genomic Encyclopedia of Type Strains, Phase IV (KMG-IV): sequencing the most valuable type-strain genomes for metagenomic binning, comparative biology and taxonomic classification.</title>
        <authorList>
            <person name="Goeker M."/>
        </authorList>
    </citation>
    <scope>NUCLEOTIDE SEQUENCE [LARGE SCALE GENOMIC DNA]</scope>
    <source>
        <strain evidence="5 6">DSM 103426</strain>
    </source>
</reference>
<dbReference type="RefSeq" id="WP_116441031.1">
    <property type="nucleotide sequence ID" value="NZ_BHEO01000002.1"/>
</dbReference>